<gene>
    <name evidence="2" type="ORF">S01H4_46961</name>
</gene>
<dbReference type="InterPro" id="IPR039369">
    <property type="entry name" value="LacA-like"/>
</dbReference>
<dbReference type="SUPFAM" id="SSF51161">
    <property type="entry name" value="Trimeric LpxA-like enzymes"/>
    <property type="match status" value="1"/>
</dbReference>
<dbReference type="InterPro" id="IPR011004">
    <property type="entry name" value="Trimer_LpxA-like_sf"/>
</dbReference>
<dbReference type="Gene3D" id="2.160.10.10">
    <property type="entry name" value="Hexapeptide repeat proteins"/>
    <property type="match status" value="1"/>
</dbReference>
<organism evidence="2">
    <name type="scientific">marine sediment metagenome</name>
    <dbReference type="NCBI Taxonomy" id="412755"/>
    <lineage>
        <taxon>unclassified sequences</taxon>
        <taxon>metagenomes</taxon>
        <taxon>ecological metagenomes</taxon>
    </lineage>
</organism>
<accession>X1BJQ7</accession>
<dbReference type="InterPro" id="IPR001451">
    <property type="entry name" value="Hexapep"/>
</dbReference>
<evidence type="ECO:0000256" key="1">
    <source>
        <dbReference type="ARBA" id="ARBA00022679"/>
    </source>
</evidence>
<dbReference type="Pfam" id="PF14602">
    <property type="entry name" value="Hexapep_2"/>
    <property type="match status" value="1"/>
</dbReference>
<dbReference type="PROSITE" id="PS00101">
    <property type="entry name" value="HEXAPEP_TRANSFERASES"/>
    <property type="match status" value="1"/>
</dbReference>
<dbReference type="PANTHER" id="PTHR43017:SF1">
    <property type="entry name" value="ACETYLTRANSFERASE YJL218W-RELATED"/>
    <property type="match status" value="1"/>
</dbReference>
<name>X1BJQ7_9ZZZZ</name>
<protein>
    <recommendedName>
        <fullName evidence="3">Acetyltransferase</fullName>
    </recommendedName>
</protein>
<dbReference type="GO" id="GO:0008870">
    <property type="term" value="F:galactoside O-acetyltransferase activity"/>
    <property type="evidence" value="ECO:0007669"/>
    <property type="project" value="TreeGrafter"/>
</dbReference>
<comment type="caution">
    <text evidence="2">The sequence shown here is derived from an EMBL/GenBank/DDBJ whole genome shotgun (WGS) entry which is preliminary data.</text>
</comment>
<evidence type="ECO:0000313" key="2">
    <source>
        <dbReference type="EMBL" id="GAG95270.1"/>
    </source>
</evidence>
<keyword evidence="1" id="KW-0808">Transferase</keyword>
<sequence>MCDPGDNPNVYLEANNGIILGNNVGIGTGCKLLSSIHSHEDHSKYDIDPPITIGDNVFIGANTIILRSINIGNNVVIGAGSLITKDIPSNSVAFGNPCKVVKKLDNYKEDFIDV</sequence>
<feature type="non-terminal residue" evidence="2">
    <location>
        <position position="114"/>
    </location>
</feature>
<proteinExistence type="predicted"/>
<evidence type="ECO:0008006" key="3">
    <source>
        <dbReference type="Google" id="ProtNLM"/>
    </source>
</evidence>
<dbReference type="AlphaFoldDB" id="X1BJQ7"/>
<reference evidence="2" key="1">
    <citation type="journal article" date="2014" name="Front. Microbiol.">
        <title>High frequency of phylogenetically diverse reductive dehalogenase-homologous genes in deep subseafloor sedimentary metagenomes.</title>
        <authorList>
            <person name="Kawai M."/>
            <person name="Futagami T."/>
            <person name="Toyoda A."/>
            <person name="Takaki Y."/>
            <person name="Nishi S."/>
            <person name="Hori S."/>
            <person name="Arai W."/>
            <person name="Tsubouchi T."/>
            <person name="Morono Y."/>
            <person name="Uchiyama I."/>
            <person name="Ito T."/>
            <person name="Fujiyama A."/>
            <person name="Inagaki F."/>
            <person name="Takami H."/>
        </authorList>
    </citation>
    <scope>NUCLEOTIDE SEQUENCE</scope>
    <source>
        <strain evidence="2">Expedition CK06-06</strain>
    </source>
</reference>
<dbReference type="PANTHER" id="PTHR43017">
    <property type="entry name" value="GALACTOSIDE O-ACETYLTRANSFERASE"/>
    <property type="match status" value="1"/>
</dbReference>
<dbReference type="InterPro" id="IPR018357">
    <property type="entry name" value="Hexapep_transf_CS"/>
</dbReference>
<dbReference type="EMBL" id="BART01026302">
    <property type="protein sequence ID" value="GAG95270.1"/>
    <property type="molecule type" value="Genomic_DNA"/>
</dbReference>